<comment type="caution">
    <text evidence="6">The sequence shown here is derived from an EMBL/GenBank/DDBJ whole genome shotgun (WGS) entry which is preliminary data.</text>
</comment>
<keyword evidence="7" id="KW-1185">Reference proteome</keyword>
<evidence type="ECO:0000256" key="3">
    <source>
        <dbReference type="ARBA" id="ARBA00022786"/>
    </source>
</evidence>
<dbReference type="PANTHER" id="PTHR10953">
    <property type="entry name" value="UBIQUITIN-ACTIVATING ENZYME E1"/>
    <property type="match status" value="1"/>
</dbReference>
<reference evidence="6 7" key="1">
    <citation type="journal article" date="2016" name="Sci. Rep.">
        <title>Insights into Adaptations to a Near-Obligate Nematode Endoparasitic Lifestyle from the Finished Genome of Drechmeria coniospora.</title>
        <authorList>
            <person name="Zhang L."/>
            <person name="Zhou Z."/>
            <person name="Guo Q."/>
            <person name="Fokkens L."/>
            <person name="Miskei M."/>
            <person name="Pocsi I."/>
            <person name="Zhang W."/>
            <person name="Chen M."/>
            <person name="Wang L."/>
            <person name="Sun Y."/>
            <person name="Donzelli B.G."/>
            <person name="Gibson D.M."/>
            <person name="Nelson D.R."/>
            <person name="Luo J.G."/>
            <person name="Rep M."/>
            <person name="Liu H."/>
            <person name="Yang S."/>
            <person name="Wang J."/>
            <person name="Krasnoff S.B."/>
            <person name="Xu Y."/>
            <person name="Molnar I."/>
            <person name="Lin M."/>
        </authorList>
    </citation>
    <scope>NUCLEOTIDE SEQUENCE [LARGE SCALE GENOMIC DNA]</scope>
    <source>
        <strain evidence="6 7">ARSEF 6962</strain>
    </source>
</reference>
<dbReference type="FunCoup" id="A0A151GBT9">
    <property type="interactions" value="14"/>
</dbReference>
<dbReference type="UniPathway" id="UPA00885"/>
<dbReference type="GO" id="GO:0019781">
    <property type="term" value="F:NEDD8 activating enzyme activity"/>
    <property type="evidence" value="ECO:0007669"/>
    <property type="project" value="UniProtKB-UniRule"/>
</dbReference>
<dbReference type="InterPro" id="IPR035985">
    <property type="entry name" value="Ubiquitin-activating_enz"/>
</dbReference>
<sequence length="535" mass="58683">MTGVVAQAEPDVDLLHNPSDKERKYDRQLRLWANSGQAALESANILLVNSGSGTVGVEALKNLVLPGIGRFTIADAAIVCDADLGVNFFLDESCCGKSRAECCTQLLRELNPEVVGDWYPRTKEQAESRGPLHLQQLLESSDAFTVILYTLPLAADQIALLQSYAREHGTPLVSVHSVGFYSFFNVSFAGTVPVVETHPDETASTDLRLLSPWPKLSAFSHNLTKNMEKLDNHEHGHLPLVAILLHYLALWKQAHGGAYPSSYADKIAFRKSVSDAMRRDNPEGGEENFEQAIAAVMQHVTPPSLPNSLRQVFNYRHGDENLRSNFWVISQAVQQFYHEHQQLPLPGGLPDMKAQSNVYVDLQTIYKEKARQDACEVLAVARTIPGGGQIGLEEVEIFCKNAKFLKLVNPVEIRDPCLEHIVEKELEKDEMAASGGPDMPRSLVPLYLALVATSHGSAASASDIVSSIVRRAPVLLGNERVAEVAAEVSRAAGGELHTISAFTGGMVAQEMIKIITKQYIPIDNTYIDETLQSTL</sequence>
<gene>
    <name evidence="6" type="ORF">DCS_06530</name>
</gene>
<evidence type="ECO:0000256" key="2">
    <source>
        <dbReference type="ARBA" id="ARBA00006868"/>
    </source>
</evidence>
<feature type="domain" description="THIF-type NAD/FAD binding fold" evidence="5">
    <location>
        <begin position="25"/>
        <end position="518"/>
    </location>
</feature>
<comment type="pathway">
    <text evidence="1 4">Protein modification; protein neddylation.</text>
</comment>
<evidence type="ECO:0000313" key="6">
    <source>
        <dbReference type="EMBL" id="KYK54570.1"/>
    </source>
</evidence>
<dbReference type="SUPFAM" id="SSF69572">
    <property type="entry name" value="Activating enzymes of the ubiquitin-like proteins"/>
    <property type="match status" value="1"/>
</dbReference>
<dbReference type="GeneID" id="63719173"/>
<dbReference type="GO" id="GO:0005737">
    <property type="term" value="C:cytoplasm"/>
    <property type="evidence" value="ECO:0007669"/>
    <property type="project" value="TreeGrafter"/>
</dbReference>
<evidence type="ECO:0000259" key="5">
    <source>
        <dbReference type="Pfam" id="PF00899"/>
    </source>
</evidence>
<comment type="similarity">
    <text evidence="2 4">Belongs to the ubiquitin-activating E1 family. ULA1 subfamily.</text>
</comment>
<dbReference type="STRING" id="98403.A0A151GBT9"/>
<dbReference type="InParanoid" id="A0A151GBT9"/>
<dbReference type="Proteomes" id="UP000076580">
    <property type="component" value="Chromosome 03"/>
</dbReference>
<comment type="function">
    <text evidence="4">Regulatory subunit of the dimeric UBA3-ULA1 E1 enzyme.</text>
</comment>
<dbReference type="InterPro" id="IPR000594">
    <property type="entry name" value="ThiF_NAD_FAD-bd"/>
</dbReference>
<protein>
    <recommendedName>
        <fullName evidence="4">NEDD8-activating enzyme E1 regulatory subunit</fullName>
    </recommendedName>
</protein>
<dbReference type="RefSeq" id="XP_040653922.1">
    <property type="nucleotide sequence ID" value="XM_040803818.1"/>
</dbReference>
<dbReference type="InterPro" id="IPR030667">
    <property type="entry name" value="APP-BP1"/>
</dbReference>
<dbReference type="Pfam" id="PF00899">
    <property type="entry name" value="ThiF"/>
    <property type="match status" value="1"/>
</dbReference>
<dbReference type="EMBL" id="LAYC01000003">
    <property type="protein sequence ID" value="KYK54570.1"/>
    <property type="molecule type" value="Genomic_DNA"/>
</dbReference>
<dbReference type="AlphaFoldDB" id="A0A151GBT9"/>
<organism evidence="6 7">
    <name type="scientific">Drechmeria coniospora</name>
    <name type="common">Nematophagous fungus</name>
    <name type="synonym">Meria coniospora</name>
    <dbReference type="NCBI Taxonomy" id="98403"/>
    <lineage>
        <taxon>Eukaryota</taxon>
        <taxon>Fungi</taxon>
        <taxon>Dikarya</taxon>
        <taxon>Ascomycota</taxon>
        <taxon>Pezizomycotina</taxon>
        <taxon>Sordariomycetes</taxon>
        <taxon>Hypocreomycetidae</taxon>
        <taxon>Hypocreales</taxon>
        <taxon>Ophiocordycipitaceae</taxon>
        <taxon>Drechmeria</taxon>
    </lineage>
</organism>
<evidence type="ECO:0000313" key="7">
    <source>
        <dbReference type="Proteomes" id="UP000076580"/>
    </source>
</evidence>
<keyword evidence="3 4" id="KW-0833">Ubl conjugation pathway</keyword>
<proteinExistence type="inferred from homology"/>
<evidence type="ECO:0000256" key="1">
    <source>
        <dbReference type="ARBA" id="ARBA00005032"/>
    </source>
</evidence>
<accession>A0A151GBT9</accession>
<dbReference type="GO" id="GO:0045116">
    <property type="term" value="P:protein neddylation"/>
    <property type="evidence" value="ECO:0007669"/>
    <property type="project" value="UniProtKB-UniRule"/>
</dbReference>
<name>A0A151GBT9_DRECN</name>
<dbReference type="PANTHER" id="PTHR10953:SF29">
    <property type="entry name" value="NEDD8-ACTIVATING ENZYME E1 REGULATORY SUBUNIT"/>
    <property type="match status" value="1"/>
</dbReference>
<dbReference type="Gene3D" id="3.40.50.720">
    <property type="entry name" value="NAD(P)-binding Rossmann-like Domain"/>
    <property type="match status" value="2"/>
</dbReference>
<dbReference type="InterPro" id="IPR045886">
    <property type="entry name" value="ThiF/MoeB/HesA"/>
</dbReference>
<evidence type="ECO:0000256" key="4">
    <source>
        <dbReference type="PIRNR" id="PIRNR039099"/>
    </source>
</evidence>
<dbReference type="PIRSF" id="PIRSF039099">
    <property type="entry name" value="APP-BP1"/>
    <property type="match status" value="1"/>
</dbReference>